<feature type="signal peptide" evidence="1">
    <location>
        <begin position="1"/>
        <end position="26"/>
    </location>
</feature>
<comment type="caution">
    <text evidence="2">The sequence shown here is derived from an EMBL/GenBank/DDBJ whole genome shotgun (WGS) entry which is preliminary data.</text>
</comment>
<protein>
    <recommendedName>
        <fullName evidence="6">Lipoprotein</fullName>
    </recommendedName>
</protein>
<sequence>MKIKKLMSICAMSLAVVCCTSVTTFAAQSAGNRENAAKKVAINFYKGHEVSDTIKITSKTPISQYLKTSFINNLKTNCIDKIGADKFNPNEGLYNNYLENKDSIRKDDKNLIIIRSCIHDELDGLKNACDNGTIKKYVENRVILPVGTHLTVGKNINGKTTATLEDNNGNIAFQINSENINNVRKELENVKNWDDLKSFLKDNYGIDGDSLK</sequence>
<evidence type="ECO:0008006" key="6">
    <source>
        <dbReference type="Google" id="ProtNLM"/>
    </source>
</evidence>
<evidence type="ECO:0000256" key="1">
    <source>
        <dbReference type="SAM" id="SignalP"/>
    </source>
</evidence>
<dbReference type="RefSeq" id="WP_061297995.1">
    <property type="nucleotide sequence ID" value="NZ_JACBDB010000008.1"/>
</dbReference>
<dbReference type="Proteomes" id="UP000473681">
    <property type="component" value="Unassembled WGS sequence"/>
</dbReference>
<evidence type="ECO:0000313" key="4">
    <source>
        <dbReference type="Proteomes" id="UP000473681"/>
    </source>
</evidence>
<gene>
    <name evidence="2" type="ORF">FC774_12835</name>
    <name evidence="3" type="ORF">FDB51_09470</name>
</gene>
<dbReference type="EMBL" id="SWOV01000038">
    <property type="protein sequence ID" value="NFF88743.1"/>
    <property type="molecule type" value="Genomic_DNA"/>
</dbReference>
<feature type="chain" id="PRO_5038247457" description="Lipoprotein" evidence="1">
    <location>
        <begin position="27"/>
        <end position="212"/>
    </location>
</feature>
<reference evidence="4 5" key="1">
    <citation type="submission" date="2019-04" db="EMBL/GenBank/DDBJ databases">
        <title>Genome sequencing of Clostridium botulinum Groups I-IV and Clostridium butyricum.</title>
        <authorList>
            <person name="Brunt J."/>
            <person name="Van Vliet A.H.M."/>
            <person name="Stringer S.C."/>
            <person name="Carter A.T."/>
            <person name="Peck M.W."/>
        </authorList>
    </citation>
    <scope>NUCLEOTIDE SEQUENCE [LARGE SCALE GENOMIC DNA]</scope>
    <source>
        <strain evidence="2 5">1605</strain>
        <strain evidence="3 4">CB-K-33E</strain>
    </source>
</reference>
<dbReference type="EMBL" id="SWVK01000011">
    <property type="protein sequence ID" value="NFN35356.1"/>
    <property type="molecule type" value="Genomic_DNA"/>
</dbReference>
<dbReference type="Proteomes" id="UP000476820">
    <property type="component" value="Unassembled WGS sequence"/>
</dbReference>
<evidence type="ECO:0000313" key="5">
    <source>
        <dbReference type="Proteomes" id="UP000476820"/>
    </source>
</evidence>
<proteinExistence type="predicted"/>
<evidence type="ECO:0000313" key="2">
    <source>
        <dbReference type="EMBL" id="NFF88743.1"/>
    </source>
</evidence>
<name>A0A6B4PUX4_CLOBO</name>
<accession>A0A6B4PUX4</accession>
<evidence type="ECO:0000313" key="3">
    <source>
        <dbReference type="EMBL" id="NFN35356.1"/>
    </source>
</evidence>
<organism evidence="2 5">
    <name type="scientific">Clostridium botulinum</name>
    <dbReference type="NCBI Taxonomy" id="1491"/>
    <lineage>
        <taxon>Bacteria</taxon>
        <taxon>Bacillati</taxon>
        <taxon>Bacillota</taxon>
        <taxon>Clostridia</taxon>
        <taxon>Eubacteriales</taxon>
        <taxon>Clostridiaceae</taxon>
        <taxon>Clostridium</taxon>
    </lineage>
</organism>
<dbReference type="AlphaFoldDB" id="A0A6B4PUX4"/>
<keyword evidence="1" id="KW-0732">Signal</keyword>